<organism evidence="2 3">
    <name type="scientific">Protopolystoma xenopodis</name>
    <dbReference type="NCBI Taxonomy" id="117903"/>
    <lineage>
        <taxon>Eukaryota</taxon>
        <taxon>Metazoa</taxon>
        <taxon>Spiralia</taxon>
        <taxon>Lophotrochozoa</taxon>
        <taxon>Platyhelminthes</taxon>
        <taxon>Monogenea</taxon>
        <taxon>Polyopisthocotylea</taxon>
        <taxon>Polystomatidea</taxon>
        <taxon>Polystomatidae</taxon>
        <taxon>Protopolystoma</taxon>
    </lineage>
</organism>
<gene>
    <name evidence="2" type="ORF">PXEA_LOCUS24305</name>
</gene>
<reference evidence="2" key="1">
    <citation type="submission" date="2018-11" db="EMBL/GenBank/DDBJ databases">
        <authorList>
            <consortium name="Pathogen Informatics"/>
        </authorList>
    </citation>
    <scope>NUCLEOTIDE SEQUENCE</scope>
</reference>
<accession>A0A3S5CLG9</accession>
<sequence length="112" mass="12919">MVAVQKSTRKEELERANEMRLARRRRKHKMQEQSTGDADSDDEYSDDTTHYSSYGVVVVGGGGGGGDDAGKTERKERRNPAKWVDWRKENKNMLRMVLVPPDFFSHKIYQNT</sequence>
<feature type="compositionally biased region" description="Basic and acidic residues" evidence="1">
    <location>
        <begin position="68"/>
        <end position="81"/>
    </location>
</feature>
<evidence type="ECO:0000313" key="3">
    <source>
        <dbReference type="Proteomes" id="UP000784294"/>
    </source>
</evidence>
<dbReference type="EMBL" id="CAAALY010116350">
    <property type="protein sequence ID" value="VEL30865.1"/>
    <property type="molecule type" value="Genomic_DNA"/>
</dbReference>
<name>A0A3S5CLG9_9PLAT</name>
<evidence type="ECO:0000256" key="1">
    <source>
        <dbReference type="SAM" id="MobiDB-lite"/>
    </source>
</evidence>
<feature type="region of interest" description="Disordered" evidence="1">
    <location>
        <begin position="1"/>
        <end position="81"/>
    </location>
</feature>
<proteinExistence type="predicted"/>
<evidence type="ECO:0000313" key="2">
    <source>
        <dbReference type="EMBL" id="VEL30865.1"/>
    </source>
</evidence>
<dbReference type="Proteomes" id="UP000784294">
    <property type="component" value="Unassembled WGS sequence"/>
</dbReference>
<feature type="compositionally biased region" description="Gly residues" evidence="1">
    <location>
        <begin position="58"/>
        <end position="67"/>
    </location>
</feature>
<comment type="caution">
    <text evidence="2">The sequence shown here is derived from an EMBL/GenBank/DDBJ whole genome shotgun (WGS) entry which is preliminary data.</text>
</comment>
<protein>
    <submittedName>
        <fullName evidence="2">Uncharacterized protein</fullName>
    </submittedName>
</protein>
<dbReference type="AlphaFoldDB" id="A0A3S5CLG9"/>
<feature type="compositionally biased region" description="Basic and acidic residues" evidence="1">
    <location>
        <begin position="8"/>
        <end position="21"/>
    </location>
</feature>
<keyword evidence="3" id="KW-1185">Reference proteome</keyword>